<feature type="compositionally biased region" description="Basic and acidic residues" evidence="1">
    <location>
        <begin position="428"/>
        <end position="441"/>
    </location>
</feature>
<dbReference type="OrthoDB" id="270171at2759"/>
<evidence type="ECO:0000313" key="3">
    <source>
        <dbReference type="Proteomes" id="UP000016933"/>
    </source>
</evidence>
<dbReference type="EMBL" id="KB446535">
    <property type="protein sequence ID" value="EME48749.1"/>
    <property type="molecule type" value="Genomic_DNA"/>
</dbReference>
<reference evidence="3" key="1">
    <citation type="journal article" date="2012" name="PLoS Genet.">
        <title>The genomes of the fungal plant pathogens Cladosporium fulvum and Dothistroma septosporum reveal adaptation to different hosts and lifestyles but also signatures of common ancestry.</title>
        <authorList>
            <person name="de Wit P.J.G.M."/>
            <person name="van der Burgt A."/>
            <person name="Oekmen B."/>
            <person name="Stergiopoulos I."/>
            <person name="Abd-Elsalam K.A."/>
            <person name="Aerts A.L."/>
            <person name="Bahkali A.H."/>
            <person name="Beenen H.G."/>
            <person name="Chettri P."/>
            <person name="Cox M.P."/>
            <person name="Datema E."/>
            <person name="de Vries R.P."/>
            <person name="Dhillon B."/>
            <person name="Ganley A.R."/>
            <person name="Griffiths S.A."/>
            <person name="Guo Y."/>
            <person name="Hamelin R.C."/>
            <person name="Henrissat B."/>
            <person name="Kabir M.S."/>
            <person name="Jashni M.K."/>
            <person name="Kema G."/>
            <person name="Klaubauf S."/>
            <person name="Lapidus A."/>
            <person name="Levasseur A."/>
            <person name="Lindquist E."/>
            <person name="Mehrabi R."/>
            <person name="Ohm R.A."/>
            <person name="Owen T.J."/>
            <person name="Salamov A."/>
            <person name="Schwelm A."/>
            <person name="Schijlen E."/>
            <person name="Sun H."/>
            <person name="van den Burg H.A."/>
            <person name="van Ham R.C.H.J."/>
            <person name="Zhang S."/>
            <person name="Goodwin S.B."/>
            <person name="Grigoriev I.V."/>
            <person name="Collemare J."/>
            <person name="Bradshaw R.E."/>
        </authorList>
    </citation>
    <scope>NUCLEOTIDE SEQUENCE [LARGE SCALE GENOMIC DNA]</scope>
    <source>
        <strain evidence="3">NZE10 / CBS 128990</strain>
    </source>
</reference>
<dbReference type="Proteomes" id="UP000016933">
    <property type="component" value="Unassembled WGS sequence"/>
</dbReference>
<feature type="compositionally biased region" description="Basic and acidic residues" evidence="1">
    <location>
        <begin position="322"/>
        <end position="338"/>
    </location>
</feature>
<feature type="compositionally biased region" description="Basic and acidic residues" evidence="1">
    <location>
        <begin position="349"/>
        <end position="365"/>
    </location>
</feature>
<feature type="region of interest" description="Disordered" evidence="1">
    <location>
        <begin position="94"/>
        <end position="130"/>
    </location>
</feature>
<sequence>MAGAQAKLRRVLSRATLKKSKFAATVKPVSTTLPTPTSSEVQSIIPSDTTANTSEIITCANGDPIAASLRRSARTRADSIKTLFRTKSAVSLAPSDIPSTVDSDEPDPTTAGETTNTASTQASRQDGVSSHDYVKHGEVRQHRCTQDATNAFALDGAQEEPESKEKTQQRAQEGPQTGSGGRKAASSLSVADRVLGFERRGTLGALPKPVKRHRHSKAVYDEDAAEDSPDKSKEPLPIVFPLHVRKFQRRDSKAATMIQKPETPLYRSEPDHDPTIHSPAPQRPIPALKTPPGTPPPTEPAVSAAKTLLQQANAQTSNVKTAVERASKQTDLPIDPKPELATFNSQIAELRRSRSGRVAERQREIESLGAKNATVGPLSRYTSKVTGKEPPAAIPTSKINPFAHFHGTRGYCVRHGRKSGQSSSEGARSTKDMFERGRNDDSQSSADACPDCVAELNIKKKELIEKGGSGTESLVGREFREMNKGGEQHAVAEHVVQIAAPAVQEQSKPIMQHREEAPTTLVHDSAEGGDHNKPDIKYVGQTAVERMVLTPKDTPNPHSDLSVSRPARHLSWNSTDVEPPVSGPRSTSSRRPSSAQSIPSSHGSGNAVSENNVAPTPDHQPRAVHFRALSSSKVHYSNHDNDIVVQRDLGEGLDAMILERGGHLERVVMNSRKGEPTAEVMARLAKELAQVSSAISATDPPSRRGREYTDGSLDGIIARRRSVPELEHLLRNAPDAQEAKTRAHLHPQADGSTEHVLARTYPSAAGSTCLDEDEVADFLLRTPSQIDRLAMRQTIEDDYRALKQHLDSAAATVDTDYRHQPTGVGYRWPTSAQCRALSFPTAGKHEPDLNLNFGSKTFPIRVEIEDDADGCKLSNSSSPGVVTDTSPSSSGLPTLPSHILRAQDMTMALQHPYVAPSPLLFTASTVPSLSPSPLPPPDTTPPASVEHGNATCSEPSNATVHPLASMPATISPPRPLESPSQVKADYQVIRQGIRMEREKNVAVQEAAAMERAVRRKRLEAVARSMSE</sequence>
<keyword evidence="3" id="KW-1185">Reference proteome</keyword>
<feature type="region of interest" description="Disordered" evidence="1">
    <location>
        <begin position="249"/>
        <end position="365"/>
    </location>
</feature>
<dbReference type="AlphaFoldDB" id="N1Q2Q2"/>
<accession>N1Q2Q2</accession>
<feature type="region of interest" description="Disordered" evidence="1">
    <location>
        <begin position="550"/>
        <end position="619"/>
    </location>
</feature>
<proteinExistence type="predicted"/>
<organism evidence="2 3">
    <name type="scientific">Dothistroma septosporum (strain NZE10 / CBS 128990)</name>
    <name type="common">Red band needle blight fungus</name>
    <name type="synonym">Mycosphaerella pini</name>
    <dbReference type="NCBI Taxonomy" id="675120"/>
    <lineage>
        <taxon>Eukaryota</taxon>
        <taxon>Fungi</taxon>
        <taxon>Dikarya</taxon>
        <taxon>Ascomycota</taxon>
        <taxon>Pezizomycotina</taxon>
        <taxon>Dothideomycetes</taxon>
        <taxon>Dothideomycetidae</taxon>
        <taxon>Mycosphaerellales</taxon>
        <taxon>Mycosphaerellaceae</taxon>
        <taxon>Dothistroma</taxon>
    </lineage>
</organism>
<gene>
    <name evidence="2" type="ORF">DOTSEDRAFT_19260</name>
</gene>
<feature type="region of interest" description="Disordered" evidence="1">
    <location>
        <begin position="206"/>
        <end position="237"/>
    </location>
</feature>
<feature type="region of interest" description="Disordered" evidence="1">
    <location>
        <begin position="156"/>
        <end position="187"/>
    </location>
</feature>
<evidence type="ECO:0000313" key="2">
    <source>
        <dbReference type="EMBL" id="EME48749.1"/>
    </source>
</evidence>
<feature type="region of interest" description="Disordered" evidence="1">
    <location>
        <begin position="874"/>
        <end position="893"/>
    </location>
</feature>
<feature type="compositionally biased region" description="Polar residues" evidence="1">
    <location>
        <begin position="308"/>
        <end position="320"/>
    </location>
</feature>
<reference evidence="2 3" key="2">
    <citation type="journal article" date="2012" name="PLoS Pathog.">
        <title>Diverse lifestyles and strategies of plant pathogenesis encoded in the genomes of eighteen Dothideomycetes fungi.</title>
        <authorList>
            <person name="Ohm R.A."/>
            <person name="Feau N."/>
            <person name="Henrissat B."/>
            <person name="Schoch C.L."/>
            <person name="Horwitz B.A."/>
            <person name="Barry K.W."/>
            <person name="Condon B.J."/>
            <person name="Copeland A.C."/>
            <person name="Dhillon B."/>
            <person name="Glaser F."/>
            <person name="Hesse C.N."/>
            <person name="Kosti I."/>
            <person name="LaButti K."/>
            <person name="Lindquist E.A."/>
            <person name="Lucas S."/>
            <person name="Salamov A.A."/>
            <person name="Bradshaw R.E."/>
            <person name="Ciuffetti L."/>
            <person name="Hamelin R.C."/>
            <person name="Kema G.H.J."/>
            <person name="Lawrence C."/>
            <person name="Scott J.A."/>
            <person name="Spatafora J.W."/>
            <person name="Turgeon B.G."/>
            <person name="de Wit P.J.G.M."/>
            <person name="Zhong S."/>
            <person name="Goodwin S.B."/>
            <person name="Grigoriev I.V."/>
        </authorList>
    </citation>
    <scope>NUCLEOTIDE SEQUENCE [LARGE SCALE GENOMIC DNA]</scope>
    <source>
        <strain evidence="3">NZE10 / CBS 128990</strain>
    </source>
</reference>
<feature type="region of interest" description="Disordered" evidence="1">
    <location>
        <begin position="30"/>
        <end position="52"/>
    </location>
</feature>
<feature type="compositionally biased region" description="Pro residues" evidence="1">
    <location>
        <begin position="930"/>
        <end position="940"/>
    </location>
</feature>
<feature type="compositionally biased region" description="Low complexity" evidence="1">
    <location>
        <begin position="30"/>
        <end position="41"/>
    </location>
</feature>
<dbReference type="HOGENOM" id="CLU_337418_0_0_1"/>
<feature type="region of interest" description="Disordered" evidence="1">
    <location>
        <begin position="380"/>
        <end position="401"/>
    </location>
</feature>
<dbReference type="OMA" id="DACPDCV"/>
<feature type="region of interest" description="Disordered" evidence="1">
    <location>
        <begin position="928"/>
        <end position="982"/>
    </location>
</feature>
<feature type="compositionally biased region" description="Polar residues" evidence="1">
    <location>
        <begin position="42"/>
        <end position="52"/>
    </location>
</feature>
<evidence type="ECO:0000256" key="1">
    <source>
        <dbReference type="SAM" id="MobiDB-lite"/>
    </source>
</evidence>
<dbReference type="STRING" id="675120.N1Q2Q2"/>
<dbReference type="eggNOG" id="ENOG502RWHE">
    <property type="taxonomic scope" value="Eukaryota"/>
</dbReference>
<feature type="compositionally biased region" description="Polar residues" evidence="1">
    <location>
        <begin position="950"/>
        <end position="959"/>
    </location>
</feature>
<name>N1Q2Q2_DOTSN</name>
<feature type="region of interest" description="Disordered" evidence="1">
    <location>
        <begin position="413"/>
        <end position="448"/>
    </location>
</feature>
<feature type="compositionally biased region" description="Low complexity" evidence="1">
    <location>
        <begin position="109"/>
        <end position="120"/>
    </location>
</feature>
<protein>
    <submittedName>
        <fullName evidence="2">Uncharacterized protein</fullName>
    </submittedName>
</protein>
<feature type="compositionally biased region" description="Low complexity" evidence="1">
    <location>
        <begin position="579"/>
        <end position="605"/>
    </location>
</feature>
<feature type="compositionally biased region" description="Polar residues" evidence="1">
    <location>
        <begin position="874"/>
        <end position="884"/>
    </location>
</feature>